<evidence type="ECO:0000313" key="2">
    <source>
        <dbReference type="Proteomes" id="UP001467690"/>
    </source>
</evidence>
<accession>A0ABV1RNT0</accession>
<organism evidence="1 2">
    <name type="scientific">Catenovulum sediminis</name>
    <dbReference type="NCBI Taxonomy" id="1740262"/>
    <lineage>
        <taxon>Bacteria</taxon>
        <taxon>Pseudomonadati</taxon>
        <taxon>Pseudomonadota</taxon>
        <taxon>Gammaproteobacteria</taxon>
        <taxon>Alteromonadales</taxon>
        <taxon>Alteromonadaceae</taxon>
        <taxon>Catenovulum</taxon>
    </lineage>
</organism>
<name>A0ABV1RNT0_9ALTE</name>
<sequence>MTDTQKIIDDLIKDLENAQKNGRLTESTVEQIRKLLHKKPAD</sequence>
<dbReference type="RefSeq" id="WP_350403449.1">
    <property type="nucleotide sequence ID" value="NZ_JBELOE010000298.1"/>
</dbReference>
<gene>
    <name evidence="1" type="ORF">ABS311_21260</name>
</gene>
<proteinExistence type="predicted"/>
<dbReference type="Proteomes" id="UP001467690">
    <property type="component" value="Unassembled WGS sequence"/>
</dbReference>
<protein>
    <recommendedName>
        <fullName evidence="3">ATPase</fullName>
    </recommendedName>
</protein>
<evidence type="ECO:0008006" key="3">
    <source>
        <dbReference type="Google" id="ProtNLM"/>
    </source>
</evidence>
<evidence type="ECO:0000313" key="1">
    <source>
        <dbReference type="EMBL" id="MER2494411.1"/>
    </source>
</evidence>
<reference evidence="1 2" key="1">
    <citation type="submission" date="2024-06" db="EMBL/GenBank/DDBJ databases">
        <authorList>
            <person name="Chen R.Y."/>
        </authorList>
    </citation>
    <scope>NUCLEOTIDE SEQUENCE [LARGE SCALE GENOMIC DNA]</scope>
    <source>
        <strain evidence="1 2">D2</strain>
    </source>
</reference>
<dbReference type="EMBL" id="JBELOE010000298">
    <property type="protein sequence ID" value="MER2494411.1"/>
    <property type="molecule type" value="Genomic_DNA"/>
</dbReference>
<comment type="caution">
    <text evidence="1">The sequence shown here is derived from an EMBL/GenBank/DDBJ whole genome shotgun (WGS) entry which is preliminary data.</text>
</comment>
<keyword evidence="2" id="KW-1185">Reference proteome</keyword>